<sequence>MKKQMMWVFVMIMVSGIQAAPKNVTKAEWIAQQKALQEDRGNPFRIDREEKRYVAIDTNGDGIITSAERKANAEARKKAKAATAIDASISSAEQQPTFVEESLEAYNERMQWFVDAQYGLFIHFGVYSQLGGEFKGQPMRGKYSEWIEADLEIPREEYAEIIKDFNPTQFDADLIVRTAKAAGMKYLVITSKHHDGFCLWDSEYTEFDVGSTPFKGRDILAELNEACKKHGIKFGLYYSVLDWNHPTQVPSLQTDKPSWRWGRTYLRDGDDGEDKQTYVTYLKNQLLELIENYDPAILWFDGEWVQWWTVNDGIDLYNTLRGASSHVIMNNRVGKRNSFEADFVCKEQRHFEEAFPKHWEACYTMNKSWGYKKGDDDWKDAATVYEKLKDVNEKGGNLLLNVGPDGNGVVQDEAISILLEAGKMLEANPIEKRKPTINAVPRLAPPRKGKKTVNATPGI</sequence>
<evidence type="ECO:0000256" key="4">
    <source>
        <dbReference type="ARBA" id="ARBA00022729"/>
    </source>
</evidence>
<evidence type="ECO:0000259" key="8">
    <source>
        <dbReference type="Pfam" id="PF01120"/>
    </source>
</evidence>
<proteinExistence type="inferred from homology"/>
<feature type="signal peptide" evidence="7">
    <location>
        <begin position="1"/>
        <end position="19"/>
    </location>
</feature>
<dbReference type="EC" id="3.2.1.51" evidence="3"/>
<dbReference type="GO" id="GO:0006004">
    <property type="term" value="P:fucose metabolic process"/>
    <property type="evidence" value="ECO:0007669"/>
    <property type="project" value="InterPro"/>
</dbReference>
<dbReference type="SUPFAM" id="SSF51445">
    <property type="entry name" value="(Trans)glycosidases"/>
    <property type="match status" value="1"/>
</dbReference>
<evidence type="ECO:0000256" key="6">
    <source>
        <dbReference type="ARBA" id="ARBA00023295"/>
    </source>
</evidence>
<evidence type="ECO:0000256" key="1">
    <source>
        <dbReference type="ARBA" id="ARBA00004071"/>
    </source>
</evidence>
<evidence type="ECO:0000313" key="9">
    <source>
        <dbReference type="EMBL" id="VGO18384.1"/>
    </source>
</evidence>
<dbReference type="GO" id="GO:0004560">
    <property type="term" value="F:alpha-L-fucosidase activity"/>
    <property type="evidence" value="ECO:0007669"/>
    <property type="project" value="InterPro"/>
</dbReference>
<dbReference type="PRINTS" id="PR00741">
    <property type="entry name" value="GLHYDRLASE29"/>
</dbReference>
<dbReference type="Pfam" id="PF01120">
    <property type="entry name" value="Alpha_L_fucos"/>
    <property type="match status" value="1"/>
</dbReference>
<comment type="function">
    <text evidence="1">Alpha-L-fucosidase is responsible for hydrolyzing the alpha-1,6-linked fucose joined to the reducing-end N-acetylglucosamine of the carbohydrate moieties of glycoproteins.</text>
</comment>
<dbReference type="Proteomes" id="UP000346198">
    <property type="component" value="Unassembled WGS sequence"/>
</dbReference>
<gene>
    <name evidence="9" type="ORF">SCARR_00436</name>
</gene>
<dbReference type="InterPro" id="IPR057739">
    <property type="entry name" value="Glyco_hydro_29_N"/>
</dbReference>
<dbReference type="InterPro" id="IPR016286">
    <property type="entry name" value="FUC_metazoa-typ"/>
</dbReference>
<dbReference type="RefSeq" id="WP_168432909.1">
    <property type="nucleotide sequence ID" value="NZ_CAAHFH010000001.1"/>
</dbReference>
<dbReference type="PANTHER" id="PTHR10030">
    <property type="entry name" value="ALPHA-L-FUCOSIDASE"/>
    <property type="match status" value="1"/>
</dbReference>
<name>A0A6C2UG84_9BACT</name>
<dbReference type="PANTHER" id="PTHR10030:SF37">
    <property type="entry name" value="ALPHA-L-FUCOSIDASE-RELATED"/>
    <property type="match status" value="1"/>
</dbReference>
<keyword evidence="10" id="KW-1185">Reference proteome</keyword>
<evidence type="ECO:0000256" key="7">
    <source>
        <dbReference type="SAM" id="SignalP"/>
    </source>
</evidence>
<comment type="similarity">
    <text evidence="2">Belongs to the glycosyl hydrolase 29 family.</text>
</comment>
<keyword evidence="4 7" id="KW-0732">Signal</keyword>
<dbReference type="InterPro" id="IPR017853">
    <property type="entry name" value="GH"/>
</dbReference>
<feature type="chain" id="PRO_5025357193" description="alpha-L-fucosidase" evidence="7">
    <location>
        <begin position="20"/>
        <end position="459"/>
    </location>
</feature>
<dbReference type="GO" id="GO:0016139">
    <property type="term" value="P:glycoside catabolic process"/>
    <property type="evidence" value="ECO:0007669"/>
    <property type="project" value="TreeGrafter"/>
</dbReference>
<evidence type="ECO:0000313" key="10">
    <source>
        <dbReference type="Proteomes" id="UP000346198"/>
    </source>
</evidence>
<evidence type="ECO:0000256" key="2">
    <source>
        <dbReference type="ARBA" id="ARBA00007951"/>
    </source>
</evidence>
<dbReference type="InterPro" id="IPR000933">
    <property type="entry name" value="Glyco_hydro_29"/>
</dbReference>
<keyword evidence="5" id="KW-0378">Hydrolase</keyword>
<dbReference type="GO" id="GO:0005764">
    <property type="term" value="C:lysosome"/>
    <property type="evidence" value="ECO:0007669"/>
    <property type="project" value="TreeGrafter"/>
</dbReference>
<accession>A0A6C2UG84</accession>
<feature type="domain" description="Glycoside hydrolase family 29 N-terminal" evidence="8">
    <location>
        <begin position="93"/>
        <end position="428"/>
    </location>
</feature>
<evidence type="ECO:0000256" key="5">
    <source>
        <dbReference type="ARBA" id="ARBA00022801"/>
    </source>
</evidence>
<dbReference type="Gene3D" id="3.20.20.80">
    <property type="entry name" value="Glycosidases"/>
    <property type="match status" value="1"/>
</dbReference>
<keyword evidence="6" id="KW-0326">Glycosidase</keyword>
<organism evidence="9 10">
    <name type="scientific">Pontiella sulfatireligans</name>
    <dbReference type="NCBI Taxonomy" id="2750658"/>
    <lineage>
        <taxon>Bacteria</taxon>
        <taxon>Pseudomonadati</taxon>
        <taxon>Kiritimatiellota</taxon>
        <taxon>Kiritimatiellia</taxon>
        <taxon>Kiritimatiellales</taxon>
        <taxon>Pontiellaceae</taxon>
        <taxon>Pontiella</taxon>
    </lineage>
</organism>
<reference evidence="9 10" key="1">
    <citation type="submission" date="2019-04" db="EMBL/GenBank/DDBJ databases">
        <authorList>
            <person name="Van Vliet M D."/>
        </authorList>
    </citation>
    <scope>NUCLEOTIDE SEQUENCE [LARGE SCALE GENOMIC DNA]</scope>
    <source>
        <strain evidence="9 10">F21</strain>
    </source>
</reference>
<protein>
    <recommendedName>
        <fullName evidence="3">alpha-L-fucosidase</fullName>
        <ecNumber evidence="3">3.2.1.51</ecNumber>
    </recommendedName>
</protein>
<dbReference type="EMBL" id="CAAHFH010000001">
    <property type="protein sequence ID" value="VGO18384.1"/>
    <property type="molecule type" value="Genomic_DNA"/>
</dbReference>
<dbReference type="SMART" id="SM00812">
    <property type="entry name" value="Alpha_L_fucos"/>
    <property type="match status" value="1"/>
</dbReference>
<evidence type="ECO:0000256" key="3">
    <source>
        <dbReference type="ARBA" id="ARBA00012662"/>
    </source>
</evidence>
<dbReference type="AlphaFoldDB" id="A0A6C2UG84"/>